<evidence type="ECO:0000313" key="2">
    <source>
        <dbReference type="EMBL" id="MTW20860.1"/>
    </source>
</evidence>
<gene>
    <name evidence="2" type="ORF">GJ668_07075</name>
</gene>
<dbReference type="AlphaFoldDB" id="A0A6N8EBJ6"/>
<dbReference type="Pfam" id="PF15919">
    <property type="entry name" value="HicB_lk_antitox"/>
    <property type="match status" value="1"/>
</dbReference>
<proteinExistence type="predicted"/>
<evidence type="ECO:0000313" key="3">
    <source>
        <dbReference type="Proteomes" id="UP000434044"/>
    </source>
</evidence>
<dbReference type="CDD" id="cd22231">
    <property type="entry name" value="RHH_NikR_HicB-like"/>
    <property type="match status" value="1"/>
</dbReference>
<dbReference type="SUPFAM" id="SSF47598">
    <property type="entry name" value="Ribbon-helix-helix"/>
    <property type="match status" value="1"/>
</dbReference>
<dbReference type="EMBL" id="WNKT01000010">
    <property type="protein sequence ID" value="MTW20860.1"/>
    <property type="molecule type" value="Genomic_DNA"/>
</dbReference>
<dbReference type="GO" id="GO:0006355">
    <property type="term" value="P:regulation of DNA-templated transcription"/>
    <property type="evidence" value="ECO:0007669"/>
    <property type="project" value="InterPro"/>
</dbReference>
<dbReference type="InterPro" id="IPR035069">
    <property type="entry name" value="TTHA1013/TTHA0281-like"/>
</dbReference>
<dbReference type="InterPro" id="IPR031807">
    <property type="entry name" value="HicB-like"/>
</dbReference>
<reference evidence="2 3" key="1">
    <citation type="submission" date="2019-11" db="EMBL/GenBank/DDBJ databases">
        <title>Whole-genome sequence of the anaerobic purple sulfur bacterium Allochromatium palmeri DSM 15591.</title>
        <authorList>
            <person name="Kyndt J.A."/>
            <person name="Meyer T.E."/>
        </authorList>
    </citation>
    <scope>NUCLEOTIDE SEQUENCE [LARGE SCALE GENOMIC DNA]</scope>
    <source>
        <strain evidence="2 3">DSM 15591</strain>
    </source>
</reference>
<dbReference type="Proteomes" id="UP000434044">
    <property type="component" value="Unassembled WGS sequence"/>
</dbReference>
<keyword evidence="3" id="KW-1185">Reference proteome</keyword>
<evidence type="ECO:0000259" key="1">
    <source>
        <dbReference type="Pfam" id="PF15919"/>
    </source>
</evidence>
<dbReference type="OrthoDB" id="9807959at2"/>
<feature type="domain" description="HicB-like antitoxin of toxin-antitoxin system" evidence="1">
    <location>
        <begin position="5"/>
        <end position="125"/>
    </location>
</feature>
<dbReference type="SUPFAM" id="SSF143100">
    <property type="entry name" value="TTHA1013/TTHA0281-like"/>
    <property type="match status" value="1"/>
</dbReference>
<sequence length="138" mass="15040">MRLALALHTDDGVAYGVTVPDLPGCFSAGESLDQAIENAYEAIDAHVELLMDDGDAVPCPRPLAEHQANPDFAGAVWVVIDAPIERYFGPTEKINIRVPRRLLQRIDAHAKARHLSRSAFLTQVASEAIGREGPCRNQ</sequence>
<comment type="caution">
    <text evidence="2">The sequence shown here is derived from an EMBL/GenBank/DDBJ whole genome shotgun (WGS) entry which is preliminary data.</text>
</comment>
<dbReference type="Gene3D" id="3.30.160.250">
    <property type="match status" value="1"/>
</dbReference>
<protein>
    <submittedName>
        <fullName evidence="2">Ribbon-helix-helix protein, CopG family</fullName>
    </submittedName>
</protein>
<organism evidence="2 3">
    <name type="scientific">Allochromatium palmeri</name>
    <dbReference type="NCBI Taxonomy" id="231048"/>
    <lineage>
        <taxon>Bacteria</taxon>
        <taxon>Pseudomonadati</taxon>
        <taxon>Pseudomonadota</taxon>
        <taxon>Gammaproteobacteria</taxon>
        <taxon>Chromatiales</taxon>
        <taxon>Chromatiaceae</taxon>
        <taxon>Allochromatium</taxon>
    </lineage>
</organism>
<accession>A0A6N8EBJ6</accession>
<name>A0A6N8EBJ6_9GAMM</name>
<dbReference type="InterPro" id="IPR010985">
    <property type="entry name" value="Ribbon_hlx_hlx"/>
</dbReference>
<dbReference type="RefSeq" id="WP_155449443.1">
    <property type="nucleotide sequence ID" value="NZ_WNKT01000010.1"/>
</dbReference>